<dbReference type="Pfam" id="PF05036">
    <property type="entry name" value="SPOR"/>
    <property type="match status" value="2"/>
</dbReference>
<sequence>MEVTELIKSPFSFQLTGLYSDHFSSSGVKMELGYKPSTESGFIINVGIDHLSDLSYKLSNVDFKHDFTNLRWSTGYKFELTNDFSITPSIGLAVNALEVKQISLDSGTTQGYSNLTFSYDVSDSFSIVLEGSYDFGSNVLTDSSAVGLGFKYTPSHRAPVSTFKNESAEPIQTVSTTLDTDLTSDVKTDSPLIEDTLPITTAPSILASSVTGVIDDTLINSQVEELAPEESSMLVQDTFEDMPFTIQIGVFKNIDSVNLYLKQNNIAEVQTYTREINGLIKIYYQGFETKSSASVSLRKLKGMGVDGFIVNTPVKQTTTKFVSMGSFYAVQLGSFSTLSSADPIITKLQSLDKQTFIKQSGELMKLYTGKFQQKANAETELAQLKVNDINGFVTKLN</sequence>
<dbReference type="SUPFAM" id="SSF103515">
    <property type="entry name" value="Autotransporter"/>
    <property type="match status" value="1"/>
</dbReference>
<feature type="domain" description="SPOR" evidence="1">
    <location>
        <begin position="322"/>
        <end position="397"/>
    </location>
</feature>
<evidence type="ECO:0000259" key="1">
    <source>
        <dbReference type="PROSITE" id="PS51724"/>
    </source>
</evidence>
<dbReference type="EMBL" id="JAWCUA010000001">
    <property type="protein sequence ID" value="MDU0111667.1"/>
    <property type="molecule type" value="Genomic_DNA"/>
</dbReference>
<organism evidence="2 3">
    <name type="scientific">Psychrosphaera aquimarina</name>
    <dbReference type="NCBI Taxonomy" id="2044854"/>
    <lineage>
        <taxon>Bacteria</taxon>
        <taxon>Pseudomonadati</taxon>
        <taxon>Pseudomonadota</taxon>
        <taxon>Gammaproteobacteria</taxon>
        <taxon>Alteromonadales</taxon>
        <taxon>Pseudoalteromonadaceae</taxon>
        <taxon>Psychrosphaera</taxon>
    </lineage>
</organism>
<dbReference type="InterPro" id="IPR036680">
    <property type="entry name" value="SPOR-like_sf"/>
</dbReference>
<gene>
    <name evidence="2" type="ORF">RT723_01300</name>
</gene>
<keyword evidence="3" id="KW-1185">Reference proteome</keyword>
<dbReference type="SUPFAM" id="SSF110997">
    <property type="entry name" value="Sporulation related repeat"/>
    <property type="match status" value="2"/>
</dbReference>
<evidence type="ECO:0000313" key="3">
    <source>
        <dbReference type="Proteomes" id="UP001257914"/>
    </source>
</evidence>
<comment type="caution">
    <text evidence="2">The sequence shown here is derived from an EMBL/GenBank/DDBJ whole genome shotgun (WGS) entry which is preliminary data.</text>
</comment>
<reference evidence="2 3" key="1">
    <citation type="submission" date="2023-10" db="EMBL/GenBank/DDBJ databases">
        <title>Psychrosphaera aquimaarina strain SW33 isolated from seawater.</title>
        <authorList>
            <person name="Bayburt H."/>
            <person name="Kim J.M."/>
            <person name="Choi B.J."/>
            <person name="Jeon C.O."/>
        </authorList>
    </citation>
    <scope>NUCLEOTIDE SEQUENCE [LARGE SCALE GENOMIC DNA]</scope>
    <source>
        <strain evidence="2 3">KCTC 52743</strain>
    </source>
</reference>
<accession>A0ABU3QW70</accession>
<dbReference type="RefSeq" id="WP_315945574.1">
    <property type="nucleotide sequence ID" value="NZ_JAWCUA010000001.1"/>
</dbReference>
<proteinExistence type="predicted"/>
<evidence type="ECO:0000313" key="2">
    <source>
        <dbReference type="EMBL" id="MDU0111667.1"/>
    </source>
</evidence>
<dbReference type="Proteomes" id="UP001257914">
    <property type="component" value="Unassembled WGS sequence"/>
</dbReference>
<dbReference type="InterPro" id="IPR007730">
    <property type="entry name" value="SPOR-like_dom"/>
</dbReference>
<dbReference type="Gene3D" id="3.30.70.1070">
    <property type="entry name" value="Sporulation related repeat"/>
    <property type="match status" value="2"/>
</dbReference>
<dbReference type="InterPro" id="IPR036709">
    <property type="entry name" value="Autotransporte_beta_dom_sf"/>
</dbReference>
<dbReference type="PROSITE" id="PS51724">
    <property type="entry name" value="SPOR"/>
    <property type="match status" value="1"/>
</dbReference>
<name>A0ABU3QW70_9GAMM</name>
<protein>
    <submittedName>
        <fullName evidence="2">SPOR domain-containing protein</fullName>
    </submittedName>
</protein>